<name>A0A4Q0XHK8_9FLAO</name>
<gene>
    <name evidence="2" type="ORF">ESZ48_06635</name>
</gene>
<dbReference type="RefSeq" id="WP_129016560.1">
    <property type="nucleotide sequence ID" value="NZ_SDDZ01000003.1"/>
</dbReference>
<proteinExistence type="predicted"/>
<dbReference type="Proteomes" id="UP000289792">
    <property type="component" value="Unassembled WGS sequence"/>
</dbReference>
<reference evidence="2 3" key="1">
    <citation type="submission" date="2019-01" db="EMBL/GenBank/DDBJ databases">
        <title>Genome sequence of the Antarctic species Gelidibacter gilvus ACAM 158(T).</title>
        <authorList>
            <person name="Bowman J.P."/>
        </authorList>
    </citation>
    <scope>NUCLEOTIDE SEQUENCE [LARGE SCALE GENOMIC DNA]</scope>
    <source>
        <strain evidence="2 3">IC158</strain>
    </source>
</reference>
<evidence type="ECO:0000313" key="2">
    <source>
        <dbReference type="EMBL" id="RXJ50441.1"/>
    </source>
</evidence>
<dbReference type="Gene3D" id="2.30.40.10">
    <property type="entry name" value="Urease, subunit C, domain 1"/>
    <property type="match status" value="1"/>
</dbReference>
<dbReference type="PANTHER" id="PTHR43135:SF3">
    <property type="entry name" value="ALPHA-D-RIBOSE 1-METHYLPHOSPHONATE 5-TRIPHOSPHATE DIPHOSPHATASE"/>
    <property type="match status" value="1"/>
</dbReference>
<dbReference type="AlphaFoldDB" id="A0A4Q0XHK8"/>
<dbReference type="EMBL" id="SDDZ01000003">
    <property type="protein sequence ID" value="RXJ50441.1"/>
    <property type="molecule type" value="Genomic_DNA"/>
</dbReference>
<keyword evidence="3" id="KW-1185">Reference proteome</keyword>
<keyword evidence="1" id="KW-0732">Signal</keyword>
<organism evidence="2 3">
    <name type="scientific">Gelidibacter gilvus</name>
    <dbReference type="NCBI Taxonomy" id="59602"/>
    <lineage>
        <taxon>Bacteria</taxon>
        <taxon>Pseudomonadati</taxon>
        <taxon>Bacteroidota</taxon>
        <taxon>Flavobacteriia</taxon>
        <taxon>Flavobacteriales</taxon>
        <taxon>Flavobacteriaceae</taxon>
        <taxon>Gelidibacter</taxon>
    </lineage>
</organism>
<dbReference type="InterPro" id="IPR011059">
    <property type="entry name" value="Metal-dep_hydrolase_composite"/>
</dbReference>
<dbReference type="InterPro" id="IPR051781">
    <property type="entry name" value="Metallo-dep_Hydrolase"/>
</dbReference>
<evidence type="ECO:0000313" key="3">
    <source>
        <dbReference type="Proteomes" id="UP000289792"/>
    </source>
</evidence>
<sequence>MKNQLLIVFLLSPLILVAQMIGAPDRKSGEGDGPYDQLIIRGATLIDGTGGPPAGPVDIIIEKNKIVNIVSVGVPKIEINESRRPKLGVGRTKEIDAHGKYVMPGIVDLHVHTGGVPKAPEAEYIYKLWLAHGITTVRGVPTGELEWSLIERTRSAKNQIVAPRIILFHRPGSGKEWEGRQILTPADAKEWVQYAKKKGVDGLKLGSYHPQIMKSLLDEANSLDMGSTAHLGQSGVAQMNALDAARLGLTSMTHFYGLFESMYENNDVQPWPIDINYGDEQHRFGQVARQWNLVKPGSEKWNALLHEFLEMDFYINPTMTIYSAGRDVMAARNADWHNKYTLPSQMDFFEPSRLNHGAYWFDWTTEDEVAWKKYYQVWMQFLNEYKNRGGKVTVGSDSGFIYQLYGFGTILELEMLQEAGFHPLEVIRAATMHGAEEIFKPLKKEIEFGVIRPGLLADIVILDENPLQNLKTLYGTGAVRLNDKVGKPERVGGVLYTIKDGIIYDAKKLLRDVESMVIKQKEERKKH</sequence>
<dbReference type="GO" id="GO:0016810">
    <property type="term" value="F:hydrolase activity, acting on carbon-nitrogen (but not peptide) bonds"/>
    <property type="evidence" value="ECO:0007669"/>
    <property type="project" value="InterPro"/>
</dbReference>
<protein>
    <submittedName>
        <fullName evidence="2">Amidohydrolase</fullName>
    </submittedName>
</protein>
<feature type="signal peptide" evidence="1">
    <location>
        <begin position="1"/>
        <end position="18"/>
    </location>
</feature>
<feature type="chain" id="PRO_5020484746" evidence="1">
    <location>
        <begin position="19"/>
        <end position="527"/>
    </location>
</feature>
<dbReference type="OrthoDB" id="9797498at2"/>
<dbReference type="Gene3D" id="3.20.20.140">
    <property type="entry name" value="Metal-dependent hydrolases"/>
    <property type="match status" value="1"/>
</dbReference>
<comment type="caution">
    <text evidence="2">The sequence shown here is derived from an EMBL/GenBank/DDBJ whole genome shotgun (WGS) entry which is preliminary data.</text>
</comment>
<dbReference type="PANTHER" id="PTHR43135">
    <property type="entry name" value="ALPHA-D-RIBOSE 1-METHYLPHOSPHONATE 5-TRIPHOSPHATE DIPHOSPHATASE"/>
    <property type="match status" value="1"/>
</dbReference>
<dbReference type="InterPro" id="IPR032466">
    <property type="entry name" value="Metal_Hydrolase"/>
</dbReference>
<keyword evidence="2" id="KW-0378">Hydrolase</keyword>
<accession>A0A4Q0XHK8</accession>
<dbReference type="SUPFAM" id="SSF51556">
    <property type="entry name" value="Metallo-dependent hydrolases"/>
    <property type="match status" value="1"/>
</dbReference>
<dbReference type="SUPFAM" id="SSF51338">
    <property type="entry name" value="Composite domain of metallo-dependent hydrolases"/>
    <property type="match status" value="1"/>
</dbReference>
<evidence type="ECO:0000256" key="1">
    <source>
        <dbReference type="SAM" id="SignalP"/>
    </source>
</evidence>